<feature type="transmembrane region" description="Helical" evidence="1">
    <location>
        <begin position="9"/>
        <end position="29"/>
    </location>
</feature>
<proteinExistence type="predicted"/>
<keyword evidence="1" id="KW-0472">Membrane</keyword>
<evidence type="ECO:0000313" key="3">
    <source>
        <dbReference type="Proteomes" id="UP000500961"/>
    </source>
</evidence>
<keyword evidence="1" id="KW-1133">Transmembrane helix</keyword>
<sequence>MEAKERKSLLLFFLINTLIAIGSIIYLFIMEPKGFLRHIIPGYFFGVISAYFTVFVLRPKIKTGSFKLKYFNFIMLGISIVLMLVFLIYKYF</sequence>
<protein>
    <submittedName>
        <fullName evidence="2">Uncharacterized protein</fullName>
    </submittedName>
</protein>
<feature type="transmembrane region" description="Helical" evidence="1">
    <location>
        <begin position="35"/>
        <end position="58"/>
    </location>
</feature>
<reference evidence="2 3" key="1">
    <citation type="submission" date="2019-07" db="EMBL/GenBank/DDBJ databases">
        <title>Thalassofilum flectens gen. nov., sp. nov., a novel moderate thermophilic anaerobe from a shallow sea hot spring in Kunashir Island (Russia), representing a new family in the order Bacteroidales, and proposal of Thalassofilacea fam. nov.</title>
        <authorList>
            <person name="Kochetkova T.V."/>
            <person name="Podosokorskaya O.A."/>
            <person name="Novikov A."/>
            <person name="Elcheninov A.G."/>
            <person name="Toshchakov S.V."/>
            <person name="Kublanov I.V."/>
        </authorList>
    </citation>
    <scope>NUCLEOTIDE SEQUENCE [LARGE SCALE GENOMIC DNA]</scope>
    <source>
        <strain evidence="2 3">38-H</strain>
    </source>
</reference>
<keyword evidence="3" id="KW-1185">Reference proteome</keyword>
<accession>A0A7D3XUA4</accession>
<organism evidence="2 3">
    <name type="scientific">Tenuifilum thalassicum</name>
    <dbReference type="NCBI Taxonomy" id="2590900"/>
    <lineage>
        <taxon>Bacteria</taxon>
        <taxon>Pseudomonadati</taxon>
        <taxon>Bacteroidota</taxon>
        <taxon>Bacteroidia</taxon>
        <taxon>Bacteroidales</taxon>
        <taxon>Tenuifilaceae</taxon>
        <taxon>Tenuifilum</taxon>
    </lineage>
</organism>
<keyword evidence="1" id="KW-0812">Transmembrane</keyword>
<dbReference type="EMBL" id="CP041345">
    <property type="protein sequence ID" value="QKG78888.1"/>
    <property type="molecule type" value="Genomic_DNA"/>
</dbReference>
<gene>
    <name evidence="2" type="ORF">FHG85_00925</name>
</gene>
<evidence type="ECO:0000256" key="1">
    <source>
        <dbReference type="SAM" id="Phobius"/>
    </source>
</evidence>
<evidence type="ECO:0000313" key="2">
    <source>
        <dbReference type="EMBL" id="QKG78888.1"/>
    </source>
</evidence>
<name>A0A7D3XUA4_9BACT</name>
<dbReference type="KEGG" id="ttz:FHG85_00925"/>
<feature type="transmembrane region" description="Helical" evidence="1">
    <location>
        <begin position="70"/>
        <end position="89"/>
    </location>
</feature>
<dbReference type="Proteomes" id="UP000500961">
    <property type="component" value="Chromosome"/>
</dbReference>
<dbReference type="AlphaFoldDB" id="A0A7D3XUA4"/>
<dbReference type="RefSeq" id="WP_173072403.1">
    <property type="nucleotide sequence ID" value="NZ_CP041345.1"/>
</dbReference>